<dbReference type="Proteomes" id="UP000192927">
    <property type="component" value="Unassembled WGS sequence"/>
</dbReference>
<organism evidence="1 2">
    <name type="scientific">Lasallia pustulata</name>
    <dbReference type="NCBI Taxonomy" id="136370"/>
    <lineage>
        <taxon>Eukaryota</taxon>
        <taxon>Fungi</taxon>
        <taxon>Dikarya</taxon>
        <taxon>Ascomycota</taxon>
        <taxon>Pezizomycotina</taxon>
        <taxon>Lecanoromycetes</taxon>
        <taxon>OSLEUM clade</taxon>
        <taxon>Umbilicariomycetidae</taxon>
        <taxon>Umbilicariales</taxon>
        <taxon>Umbilicariaceae</taxon>
        <taxon>Lasallia</taxon>
    </lineage>
</organism>
<protein>
    <submittedName>
        <fullName evidence="1">Uncharacterized protein</fullName>
    </submittedName>
</protein>
<evidence type="ECO:0000313" key="2">
    <source>
        <dbReference type="Proteomes" id="UP000192927"/>
    </source>
</evidence>
<dbReference type="AlphaFoldDB" id="A0A1W5D018"/>
<keyword evidence="2" id="KW-1185">Reference proteome</keyword>
<dbReference type="EMBL" id="FWEW01001053">
    <property type="protein sequence ID" value="SLM36345.1"/>
    <property type="molecule type" value="Genomic_DNA"/>
</dbReference>
<evidence type="ECO:0000313" key="1">
    <source>
        <dbReference type="EMBL" id="SLM36345.1"/>
    </source>
</evidence>
<accession>A0A1W5D018</accession>
<sequence length="183" mass="20296">MPSLLSVSFSIYCPSVGATVYAIVGEVGASKLRKDCISCSTFLLPDIDRHGNNHALHAQPGSLELERQINLLYGRHLQPLPGVDLLQLPEMKGKTHEEIDILFQQRVRGDAQGQVACDQCIRRVRSAGRGEGRGIACEGSVVQPQRRQHFVQGKMFKIDVSMPRKTLPPFSYNGSDNRKVDDQ</sequence>
<reference evidence="2" key="1">
    <citation type="submission" date="2017-03" db="EMBL/GenBank/DDBJ databases">
        <authorList>
            <person name="Sharma R."/>
            <person name="Thines M."/>
        </authorList>
    </citation>
    <scope>NUCLEOTIDE SEQUENCE [LARGE SCALE GENOMIC DNA]</scope>
</reference>
<proteinExistence type="predicted"/>
<name>A0A1W5D018_9LECA</name>